<dbReference type="InterPro" id="IPR008984">
    <property type="entry name" value="SMAD_FHA_dom_sf"/>
</dbReference>
<dbReference type="EMBL" id="LT629755">
    <property type="protein sequence ID" value="SDS46480.1"/>
    <property type="molecule type" value="Genomic_DNA"/>
</dbReference>
<keyword evidence="1" id="KW-0597">Phosphoprotein</keyword>
<evidence type="ECO:0000259" key="3">
    <source>
        <dbReference type="PROSITE" id="PS50006"/>
    </source>
</evidence>
<accession>A0A1H1SEG6</accession>
<dbReference type="SUPFAM" id="SSF49879">
    <property type="entry name" value="SMAD/FHA domain"/>
    <property type="match status" value="1"/>
</dbReference>
<feature type="domain" description="FHA" evidence="3">
    <location>
        <begin position="89"/>
        <end position="138"/>
    </location>
</feature>
<reference evidence="6" key="1">
    <citation type="submission" date="2016-10" db="EMBL/GenBank/DDBJ databases">
        <authorList>
            <person name="Varghese N."/>
            <person name="Submissions S."/>
        </authorList>
    </citation>
    <scope>NUCLEOTIDE SEQUENCE [LARGE SCALE GENOMIC DNA]</scope>
    <source>
        <strain evidence="6">CPCC 202695</strain>
    </source>
</reference>
<dbReference type="EMBL" id="SODL02000006">
    <property type="protein sequence ID" value="MCP2369004.1"/>
    <property type="molecule type" value="Genomic_DNA"/>
</dbReference>
<evidence type="ECO:0000256" key="2">
    <source>
        <dbReference type="SAM" id="MobiDB-lite"/>
    </source>
</evidence>
<evidence type="ECO:0000313" key="6">
    <source>
        <dbReference type="Proteomes" id="UP000199482"/>
    </source>
</evidence>
<protein>
    <submittedName>
        <fullName evidence="5">FHA domain-containing protein</fullName>
    </submittedName>
    <submittedName>
        <fullName evidence="4">PSer/pThr/pTyr-binding forkhead associated (FHA) protein</fullName>
    </submittedName>
</protein>
<evidence type="ECO:0000313" key="5">
    <source>
        <dbReference type="EMBL" id="SDS46480.1"/>
    </source>
</evidence>
<dbReference type="Pfam" id="PF00498">
    <property type="entry name" value="FHA"/>
    <property type="match status" value="1"/>
</dbReference>
<feature type="region of interest" description="Disordered" evidence="2">
    <location>
        <begin position="1"/>
        <end position="26"/>
    </location>
</feature>
<dbReference type="AlphaFoldDB" id="A0A1H1SEG6"/>
<gene>
    <name evidence="4" type="ORF">BCL57_003183</name>
    <name evidence="5" type="ORF">SAMN04489721_1362</name>
</gene>
<proteinExistence type="predicted"/>
<feature type="compositionally biased region" description="Polar residues" evidence="2">
    <location>
        <begin position="1"/>
        <end position="10"/>
    </location>
</feature>
<dbReference type="InterPro" id="IPR050923">
    <property type="entry name" value="Cell_Proc_Reg/RNA_Proc"/>
</dbReference>
<dbReference type="PROSITE" id="PS50006">
    <property type="entry name" value="FHA_DOMAIN"/>
    <property type="match status" value="1"/>
</dbReference>
<sequence length="171" mass="18306">MADSDMNQAGASDERDEPSTQTSAHEMNAANDTTMGFSREAAAQLSALDGDISAAEQEAIAALPSGSALLIVRRGPNAGARFLLDTDVTTVGRHPDADIFLDDVTVSRKHAEFVRHRTAFEVRDLNSLNGTYFDGVRIDTALLSDGAEVQIGKYRLTFYASRRDLSPAGTG</sequence>
<dbReference type="STRING" id="589382.SAMN04489721_1362"/>
<dbReference type="Proteomes" id="UP000893823">
    <property type="component" value="Unassembled WGS sequence"/>
</dbReference>
<evidence type="ECO:0000256" key="1">
    <source>
        <dbReference type="ARBA" id="ARBA00022553"/>
    </source>
</evidence>
<keyword evidence="7" id="KW-1185">Reference proteome</keyword>
<dbReference type="CDD" id="cd22684">
    <property type="entry name" value="FHA_GarA_OdhI-like"/>
    <property type="match status" value="1"/>
</dbReference>
<name>A0A1H1SEG6_9MICO</name>
<reference evidence="5" key="2">
    <citation type="submission" date="2016-10" db="EMBL/GenBank/DDBJ databases">
        <authorList>
            <person name="de Groot N.N."/>
        </authorList>
    </citation>
    <scope>NUCLEOTIDE SEQUENCE [LARGE SCALE GENOMIC DNA]</scope>
    <source>
        <strain evidence="5">CPCC 202695</strain>
    </source>
</reference>
<evidence type="ECO:0000313" key="4">
    <source>
        <dbReference type="EMBL" id="MCP2369004.1"/>
    </source>
</evidence>
<dbReference type="PANTHER" id="PTHR23308">
    <property type="entry name" value="NUCLEAR INHIBITOR OF PROTEIN PHOSPHATASE-1"/>
    <property type="match status" value="1"/>
</dbReference>
<dbReference type="Proteomes" id="UP000199482">
    <property type="component" value="Chromosome I"/>
</dbReference>
<dbReference type="Gene3D" id="2.60.200.20">
    <property type="match status" value="1"/>
</dbReference>
<evidence type="ECO:0000313" key="7">
    <source>
        <dbReference type="Proteomes" id="UP000893823"/>
    </source>
</evidence>
<dbReference type="SMART" id="SM00240">
    <property type="entry name" value="FHA"/>
    <property type="match status" value="1"/>
</dbReference>
<reference evidence="4" key="3">
    <citation type="submission" date="2022-06" db="EMBL/GenBank/DDBJ databases">
        <title>Genomic Encyclopedia of Type Strains, Phase III (KMG-III): the genomes of soil and plant-associated and newly described type strains.</title>
        <authorList>
            <person name="Whitman W."/>
        </authorList>
    </citation>
    <scope>NUCLEOTIDE SEQUENCE</scope>
    <source>
        <strain evidence="4">CPCC 202695</strain>
    </source>
</reference>
<dbReference type="InterPro" id="IPR000253">
    <property type="entry name" value="FHA_dom"/>
</dbReference>
<organism evidence="5 6">
    <name type="scientific">Agromyces flavus</name>
    <dbReference type="NCBI Taxonomy" id="589382"/>
    <lineage>
        <taxon>Bacteria</taxon>
        <taxon>Bacillati</taxon>
        <taxon>Actinomycetota</taxon>
        <taxon>Actinomycetes</taxon>
        <taxon>Micrococcales</taxon>
        <taxon>Microbacteriaceae</taxon>
        <taxon>Agromyces</taxon>
    </lineage>
</organism>